<keyword evidence="1" id="KW-1133">Transmembrane helix</keyword>
<keyword evidence="3" id="KW-1185">Reference proteome</keyword>
<gene>
    <name evidence="2" type="ORF">ATK06_0987</name>
</gene>
<evidence type="ECO:0000256" key="1">
    <source>
        <dbReference type="SAM" id="Phobius"/>
    </source>
</evidence>
<name>A0A2A9DNG6_9CORY</name>
<feature type="transmembrane region" description="Helical" evidence="1">
    <location>
        <begin position="82"/>
        <end position="100"/>
    </location>
</feature>
<keyword evidence="1" id="KW-0472">Membrane</keyword>
<comment type="caution">
    <text evidence="2">The sequence shown here is derived from an EMBL/GenBank/DDBJ whole genome shotgun (WGS) entry which is preliminary data.</text>
</comment>
<proteinExistence type="predicted"/>
<keyword evidence="1" id="KW-0812">Transmembrane</keyword>
<accession>A0A2A9DNG6</accession>
<feature type="transmembrane region" description="Helical" evidence="1">
    <location>
        <begin position="57"/>
        <end position="75"/>
    </location>
</feature>
<evidence type="ECO:0000313" key="2">
    <source>
        <dbReference type="EMBL" id="PFG27906.1"/>
    </source>
</evidence>
<feature type="transmembrane region" description="Helical" evidence="1">
    <location>
        <begin position="106"/>
        <end position="124"/>
    </location>
</feature>
<dbReference type="Proteomes" id="UP000221653">
    <property type="component" value="Unassembled WGS sequence"/>
</dbReference>
<evidence type="ECO:0000313" key="3">
    <source>
        <dbReference type="Proteomes" id="UP000221653"/>
    </source>
</evidence>
<feature type="transmembrane region" description="Helical" evidence="1">
    <location>
        <begin position="32"/>
        <end position="51"/>
    </location>
</feature>
<organism evidence="2 3">
    <name type="scientific">Corynebacterium renale</name>
    <dbReference type="NCBI Taxonomy" id="1724"/>
    <lineage>
        <taxon>Bacteria</taxon>
        <taxon>Bacillati</taxon>
        <taxon>Actinomycetota</taxon>
        <taxon>Actinomycetes</taxon>
        <taxon>Mycobacteriales</taxon>
        <taxon>Corynebacteriaceae</taxon>
        <taxon>Corynebacterium</taxon>
    </lineage>
</organism>
<sequence>MRALFCGRDIQLRASLFAMQQEASEDKPRRPIAWVTPAVTAALIILGPPLAHTAVGGWILAGLLVIAFVGALIDAHLHRPNLTFAVIVGVAYFIAMRMYFDEGTWIYLPVLVVLALVGSHLPLGRARKAA</sequence>
<protein>
    <submittedName>
        <fullName evidence="2">Uncharacterized protein</fullName>
    </submittedName>
</protein>
<dbReference type="STRING" id="1724.GCA_001044175_02369"/>
<dbReference type="AlphaFoldDB" id="A0A2A9DNG6"/>
<dbReference type="EMBL" id="PDJF01000001">
    <property type="protein sequence ID" value="PFG27906.1"/>
    <property type="molecule type" value="Genomic_DNA"/>
</dbReference>
<reference evidence="2 3" key="1">
    <citation type="submission" date="2017-10" db="EMBL/GenBank/DDBJ databases">
        <title>Sequencing the genomes of 1000 actinobacteria strains.</title>
        <authorList>
            <person name="Klenk H.-P."/>
        </authorList>
    </citation>
    <scope>NUCLEOTIDE SEQUENCE [LARGE SCALE GENOMIC DNA]</scope>
    <source>
        <strain evidence="2 3">DSM 20688</strain>
    </source>
</reference>